<dbReference type="EMBL" id="HBUE01222231">
    <property type="protein sequence ID" value="CAG6540177.1"/>
    <property type="molecule type" value="Transcribed_RNA"/>
</dbReference>
<evidence type="ECO:0000313" key="2">
    <source>
        <dbReference type="EMBL" id="CAG6540177.1"/>
    </source>
</evidence>
<reference evidence="2" key="1">
    <citation type="submission" date="2021-05" db="EMBL/GenBank/DDBJ databases">
        <authorList>
            <person name="Alioto T."/>
            <person name="Alioto T."/>
            <person name="Gomez Garrido J."/>
        </authorList>
    </citation>
    <scope>NUCLEOTIDE SEQUENCE</scope>
</reference>
<evidence type="ECO:0000256" key="1">
    <source>
        <dbReference type="SAM" id="MobiDB-lite"/>
    </source>
</evidence>
<sequence>MNRRRDRNFAVSFPWYGRPHVRRVYSRERTARRHFIGQNRGPEQANNTSRQNLHQANEQHVQNYDSNLSNESVGSNVSQNPDSAGHLHNHHEQNHLSNESFGSNFTPEPEHNASSEFSDSDGRSNRVFHKKFSGRYGKPFRINSELQVYDVLFMVLNFYVRHMPTQQAVEDLLRMLNVIMGCKNLPENFHGFMAAFPDTYGAKRIYFCKRCKFRHGIVEPPSGLICPVKDCGSKEYDFFINFPVERQIREIVNKYKNEINDYAQEVLLDNKIKDIRNAGIVQRIIGGSRDQFLTISINTDGAETYECTSKMPLYPVFIVINDLPPRLRFSKENLIVAALWLTRAGEPSMPLLFHDFGNEMRSLRKGMNINGMEYKIVVAQCCADSVCRCKLQNSKQFNGYYGCSFCLHPGQHIDGQVRYPYLDNAVLRTHERTKQHMREAYLNDHEVFGMKGLSVFFDNSGF</sequence>
<dbReference type="AlphaFoldDB" id="A0A8D8HUK6"/>
<name>A0A8D8HUK6_CULPI</name>
<organism evidence="2">
    <name type="scientific">Culex pipiens</name>
    <name type="common">House mosquito</name>
    <dbReference type="NCBI Taxonomy" id="7175"/>
    <lineage>
        <taxon>Eukaryota</taxon>
        <taxon>Metazoa</taxon>
        <taxon>Ecdysozoa</taxon>
        <taxon>Arthropoda</taxon>
        <taxon>Hexapoda</taxon>
        <taxon>Insecta</taxon>
        <taxon>Pterygota</taxon>
        <taxon>Neoptera</taxon>
        <taxon>Endopterygota</taxon>
        <taxon>Diptera</taxon>
        <taxon>Nematocera</taxon>
        <taxon>Culicoidea</taxon>
        <taxon>Culicidae</taxon>
        <taxon>Culicinae</taxon>
        <taxon>Culicini</taxon>
        <taxon>Culex</taxon>
        <taxon>Culex</taxon>
    </lineage>
</organism>
<feature type="compositionally biased region" description="Polar residues" evidence="1">
    <location>
        <begin position="95"/>
        <end position="107"/>
    </location>
</feature>
<protein>
    <submittedName>
        <fullName evidence="2">(northern house mosquito) hypothetical protein</fullName>
    </submittedName>
</protein>
<proteinExistence type="predicted"/>
<dbReference type="EMBL" id="HBUE01328897">
    <property type="protein sequence ID" value="CAG6592244.1"/>
    <property type="molecule type" value="Transcribed_RNA"/>
</dbReference>
<feature type="compositionally biased region" description="Polar residues" evidence="1">
    <location>
        <begin position="66"/>
        <end position="82"/>
    </location>
</feature>
<accession>A0A8D8HUK6</accession>
<feature type="region of interest" description="Disordered" evidence="1">
    <location>
        <begin position="66"/>
        <end position="124"/>
    </location>
</feature>